<dbReference type="EMBL" id="CAJNOQ010011505">
    <property type="protein sequence ID" value="CAF1278382.1"/>
    <property type="molecule type" value="Genomic_DNA"/>
</dbReference>
<dbReference type="Proteomes" id="UP000677228">
    <property type="component" value="Unassembled WGS sequence"/>
</dbReference>
<evidence type="ECO:0000313" key="8">
    <source>
        <dbReference type="EMBL" id="CAF1007281.1"/>
    </source>
</evidence>
<dbReference type="GO" id="GO:0071949">
    <property type="term" value="F:FAD binding"/>
    <property type="evidence" value="ECO:0007669"/>
    <property type="project" value="InterPro"/>
</dbReference>
<sequence length="491" mass="54452">MAILLLSIFLIIGAARDSFPTLESTIISHGGQVLRVTDPQYKAAATLWNTAIQIWPSLILRPATYDDVSLALSTLYSANVPVRIMGGRHSYGGYCSHQGVVLDSALLKGVQINWAAETVTMQAGVIWDEVYRALNGSEYVVIGGFCPTVGVVGYTLGGGFNPMYSRSFGLASDSVLNFSLALYNGSIVTASSEVNPDLYWALRGGGGGNFGYVLEMTQKIHHISETKLPSGQISFLNITWENTDLKTVFLNWLSFLNEVANIDSRISFDVTVYVSPEHSFIMMSGTFNGPQAELQPVFKPWLTKNPQPNSFAVFNYTQADIIRETGGSSIPFPVKERQHVVSAMAINITSAMQDIILEAQPNSTAQITQVMSIIYLNNANKDQNTSWPFPDISFVIAPIFAWLIPDDDATAIDIAESWLQRLVNAAAPTQSVVGAYLNYIDPYLQNWQAMYYRDRWDRLQKIKTTWDPTWYFRFAQGISPHTQQSSSAERK</sequence>
<dbReference type="Proteomes" id="UP000681722">
    <property type="component" value="Unassembled WGS sequence"/>
</dbReference>
<dbReference type="InterPro" id="IPR006094">
    <property type="entry name" value="Oxid_FAD_bind_N"/>
</dbReference>
<feature type="chain" id="PRO_5035604596" description="FAD-binding PCMH-type domain-containing protein" evidence="6">
    <location>
        <begin position="16"/>
        <end position="491"/>
    </location>
</feature>
<keyword evidence="6" id="KW-0732">Signal</keyword>
<evidence type="ECO:0000256" key="5">
    <source>
        <dbReference type="ARBA" id="ARBA00023002"/>
    </source>
</evidence>
<dbReference type="OrthoDB" id="9983560at2759"/>
<dbReference type="InterPro" id="IPR016166">
    <property type="entry name" value="FAD-bd_PCMH"/>
</dbReference>
<feature type="non-terminal residue" evidence="9">
    <location>
        <position position="491"/>
    </location>
</feature>
<comment type="caution">
    <text evidence="9">The sequence shown here is derived from an EMBL/GenBank/DDBJ whole genome shotgun (WGS) entry which is preliminary data.</text>
</comment>
<accession>A0A815BVW8</accession>
<evidence type="ECO:0000256" key="1">
    <source>
        <dbReference type="ARBA" id="ARBA00001974"/>
    </source>
</evidence>
<feature type="signal peptide" evidence="6">
    <location>
        <begin position="1"/>
        <end position="15"/>
    </location>
</feature>
<dbReference type="Gene3D" id="3.40.462.20">
    <property type="match status" value="1"/>
</dbReference>
<dbReference type="PANTHER" id="PTHR42973">
    <property type="entry name" value="BINDING OXIDOREDUCTASE, PUTATIVE (AFU_ORTHOLOGUE AFUA_1G17690)-RELATED"/>
    <property type="match status" value="1"/>
</dbReference>
<dbReference type="EMBL" id="CAJOBC010026665">
    <property type="protein sequence ID" value="CAF4071840.1"/>
    <property type="molecule type" value="Genomic_DNA"/>
</dbReference>
<evidence type="ECO:0000313" key="12">
    <source>
        <dbReference type="Proteomes" id="UP000663829"/>
    </source>
</evidence>
<dbReference type="InterPro" id="IPR036318">
    <property type="entry name" value="FAD-bd_PCMH-like_sf"/>
</dbReference>
<evidence type="ECO:0000256" key="2">
    <source>
        <dbReference type="ARBA" id="ARBA00005466"/>
    </source>
</evidence>
<comment type="cofactor">
    <cofactor evidence="1">
        <name>FAD</name>
        <dbReference type="ChEBI" id="CHEBI:57692"/>
    </cofactor>
</comment>
<dbReference type="InterPro" id="IPR050416">
    <property type="entry name" value="FAD-linked_Oxidoreductase"/>
</dbReference>
<evidence type="ECO:0000256" key="6">
    <source>
        <dbReference type="SAM" id="SignalP"/>
    </source>
</evidence>
<evidence type="ECO:0000256" key="3">
    <source>
        <dbReference type="ARBA" id="ARBA00022630"/>
    </source>
</evidence>
<evidence type="ECO:0000259" key="7">
    <source>
        <dbReference type="PROSITE" id="PS51387"/>
    </source>
</evidence>
<dbReference type="EMBL" id="CAJOBA010006562">
    <property type="protein sequence ID" value="CAF3776322.1"/>
    <property type="molecule type" value="Genomic_DNA"/>
</dbReference>
<keyword evidence="3" id="KW-0285">Flavoprotein</keyword>
<gene>
    <name evidence="9" type="ORF">GPM918_LOCUS27432</name>
    <name evidence="8" type="ORF">OVA965_LOCUS14861</name>
    <name evidence="11" type="ORF">SRO942_LOCUS27757</name>
    <name evidence="10" type="ORF">TMI583_LOCUS14865</name>
</gene>
<name>A0A815BVW8_9BILA</name>
<evidence type="ECO:0000313" key="9">
    <source>
        <dbReference type="EMBL" id="CAF1278382.1"/>
    </source>
</evidence>
<feature type="domain" description="FAD-binding PCMH-type" evidence="7">
    <location>
        <begin position="52"/>
        <end position="223"/>
    </location>
</feature>
<reference evidence="9" key="1">
    <citation type="submission" date="2021-02" db="EMBL/GenBank/DDBJ databases">
        <authorList>
            <person name="Nowell W R."/>
        </authorList>
    </citation>
    <scope>NUCLEOTIDE SEQUENCE</scope>
</reference>
<evidence type="ECO:0000313" key="10">
    <source>
        <dbReference type="EMBL" id="CAF3776322.1"/>
    </source>
</evidence>
<dbReference type="InterPro" id="IPR012951">
    <property type="entry name" value="BBE"/>
</dbReference>
<keyword evidence="5" id="KW-0560">Oxidoreductase</keyword>
<dbReference type="PROSITE" id="PS51387">
    <property type="entry name" value="FAD_PCMH"/>
    <property type="match status" value="1"/>
</dbReference>
<proteinExistence type="inferred from homology"/>
<keyword evidence="12" id="KW-1185">Reference proteome</keyword>
<evidence type="ECO:0000313" key="11">
    <source>
        <dbReference type="EMBL" id="CAF4071840.1"/>
    </source>
</evidence>
<dbReference type="Proteomes" id="UP000682733">
    <property type="component" value="Unassembled WGS sequence"/>
</dbReference>
<dbReference type="Gene3D" id="3.30.465.10">
    <property type="match status" value="1"/>
</dbReference>
<protein>
    <recommendedName>
        <fullName evidence="7">FAD-binding PCMH-type domain-containing protein</fullName>
    </recommendedName>
</protein>
<dbReference type="InterPro" id="IPR016169">
    <property type="entry name" value="FAD-bd_PCMH_sub2"/>
</dbReference>
<keyword evidence="4" id="KW-0274">FAD</keyword>
<dbReference type="AlphaFoldDB" id="A0A815BVW8"/>
<dbReference type="Pfam" id="PF01565">
    <property type="entry name" value="FAD_binding_4"/>
    <property type="match status" value="1"/>
</dbReference>
<dbReference type="Pfam" id="PF08031">
    <property type="entry name" value="BBE"/>
    <property type="match status" value="1"/>
</dbReference>
<dbReference type="EMBL" id="CAJNOK010006554">
    <property type="protein sequence ID" value="CAF1007281.1"/>
    <property type="molecule type" value="Genomic_DNA"/>
</dbReference>
<dbReference type="PANTHER" id="PTHR42973:SF39">
    <property type="entry name" value="FAD-BINDING PCMH-TYPE DOMAIN-CONTAINING PROTEIN"/>
    <property type="match status" value="1"/>
</dbReference>
<dbReference type="SUPFAM" id="SSF56176">
    <property type="entry name" value="FAD-binding/transporter-associated domain-like"/>
    <property type="match status" value="1"/>
</dbReference>
<evidence type="ECO:0000256" key="4">
    <source>
        <dbReference type="ARBA" id="ARBA00022827"/>
    </source>
</evidence>
<dbReference type="Proteomes" id="UP000663829">
    <property type="component" value="Unassembled WGS sequence"/>
</dbReference>
<comment type="similarity">
    <text evidence="2">Belongs to the oxygen-dependent FAD-linked oxidoreductase family.</text>
</comment>
<dbReference type="GO" id="GO:0016491">
    <property type="term" value="F:oxidoreductase activity"/>
    <property type="evidence" value="ECO:0007669"/>
    <property type="project" value="UniProtKB-KW"/>
</dbReference>
<organism evidence="9 12">
    <name type="scientific">Didymodactylos carnosus</name>
    <dbReference type="NCBI Taxonomy" id="1234261"/>
    <lineage>
        <taxon>Eukaryota</taxon>
        <taxon>Metazoa</taxon>
        <taxon>Spiralia</taxon>
        <taxon>Gnathifera</taxon>
        <taxon>Rotifera</taxon>
        <taxon>Eurotatoria</taxon>
        <taxon>Bdelloidea</taxon>
        <taxon>Philodinida</taxon>
        <taxon>Philodinidae</taxon>
        <taxon>Didymodactylos</taxon>
    </lineage>
</organism>